<dbReference type="InterPro" id="IPR035914">
    <property type="entry name" value="Sperma_CUB_dom_sf"/>
</dbReference>
<feature type="domain" description="CUB" evidence="5">
    <location>
        <begin position="34"/>
        <end position="159"/>
    </location>
</feature>
<dbReference type="AlphaFoldDB" id="A0A7J7IXW2"/>
<dbReference type="Pfam" id="PF00057">
    <property type="entry name" value="Ldl_recept_a"/>
    <property type="match status" value="1"/>
</dbReference>
<keyword evidence="7" id="KW-1185">Reference proteome</keyword>
<dbReference type="Proteomes" id="UP000593567">
    <property type="component" value="Unassembled WGS sequence"/>
</dbReference>
<evidence type="ECO:0000256" key="4">
    <source>
        <dbReference type="SAM" id="SignalP"/>
    </source>
</evidence>
<keyword evidence="3" id="KW-0812">Transmembrane</keyword>
<evidence type="ECO:0000313" key="6">
    <source>
        <dbReference type="EMBL" id="KAF6018387.1"/>
    </source>
</evidence>
<keyword evidence="4" id="KW-0732">Signal</keyword>
<dbReference type="InterPro" id="IPR000859">
    <property type="entry name" value="CUB_dom"/>
</dbReference>
<dbReference type="PANTHER" id="PTHR24652">
    <property type="entry name" value="LOW-DENSITY LIPOPROTEIN RECEPTOR CLASS A DOMAIN-CONTAINING PROTEIN 2"/>
    <property type="match status" value="1"/>
</dbReference>
<sequence length="268" mass="29971">MQTSWLSIFLLLSHRIVNCAASTNQILYTQGSDCGKEIELGSATVYSHYRPDTVAHYSHSQECQITFIAERENWKLQVKFEYLDIPDFLYNGVCTDALYLYDSNTIGQRAFRAAGQNGGLCGNTLPPIITSTGPYISVFFRTDVSGVLGRGFKFEISAVFQVEDGVSSDGPFCSLNDFYCFLSSTCIESAWLCDGISHCANGEDEDDNGASQCNPLEESPVFDLFTPRTTDSAGRCLFYLLFLIDCASVSAYNFIIFWWFIENDSEMF</sequence>
<dbReference type="SMART" id="SM00042">
    <property type="entry name" value="CUB"/>
    <property type="match status" value="1"/>
</dbReference>
<evidence type="ECO:0000256" key="3">
    <source>
        <dbReference type="SAM" id="Phobius"/>
    </source>
</evidence>
<comment type="caution">
    <text evidence="6">The sequence shown here is derived from an EMBL/GenBank/DDBJ whole genome shotgun (WGS) entry which is preliminary data.</text>
</comment>
<proteinExistence type="predicted"/>
<gene>
    <name evidence="6" type="ORF">EB796_023323</name>
</gene>
<dbReference type="PROSITE" id="PS01180">
    <property type="entry name" value="CUB"/>
    <property type="match status" value="1"/>
</dbReference>
<keyword evidence="1" id="KW-1015">Disulfide bond</keyword>
<comment type="caution">
    <text evidence="2">Lacks conserved residue(s) required for the propagation of feature annotation.</text>
</comment>
<dbReference type="CDD" id="cd00112">
    <property type="entry name" value="LDLa"/>
    <property type="match status" value="1"/>
</dbReference>
<dbReference type="OrthoDB" id="6514358at2759"/>
<keyword evidence="3" id="KW-1133">Transmembrane helix</keyword>
<dbReference type="PANTHER" id="PTHR24652:SF69">
    <property type="entry name" value="CUB DOMAIN-CONTAINING PROTEIN"/>
    <property type="match status" value="1"/>
</dbReference>
<dbReference type="InterPro" id="IPR042333">
    <property type="entry name" value="LRAD2/Mig-13-like"/>
</dbReference>
<feature type="transmembrane region" description="Helical" evidence="3">
    <location>
        <begin position="237"/>
        <end position="261"/>
    </location>
</feature>
<evidence type="ECO:0000256" key="2">
    <source>
        <dbReference type="PROSITE-ProRule" id="PRU00124"/>
    </source>
</evidence>
<dbReference type="CDD" id="cd00041">
    <property type="entry name" value="CUB"/>
    <property type="match status" value="1"/>
</dbReference>
<feature type="chain" id="PRO_5029903146" evidence="4">
    <location>
        <begin position="22"/>
        <end position="268"/>
    </location>
</feature>
<organism evidence="6 7">
    <name type="scientific">Bugula neritina</name>
    <name type="common">Brown bryozoan</name>
    <name type="synonym">Sertularia neritina</name>
    <dbReference type="NCBI Taxonomy" id="10212"/>
    <lineage>
        <taxon>Eukaryota</taxon>
        <taxon>Metazoa</taxon>
        <taxon>Spiralia</taxon>
        <taxon>Lophotrochozoa</taxon>
        <taxon>Bryozoa</taxon>
        <taxon>Gymnolaemata</taxon>
        <taxon>Cheilostomatida</taxon>
        <taxon>Flustrina</taxon>
        <taxon>Buguloidea</taxon>
        <taxon>Bugulidae</taxon>
        <taxon>Bugula</taxon>
    </lineage>
</organism>
<keyword evidence="3" id="KW-0472">Membrane</keyword>
<dbReference type="InterPro" id="IPR036055">
    <property type="entry name" value="LDL_receptor-like_sf"/>
</dbReference>
<name>A0A7J7IXW2_BUGNE</name>
<dbReference type="SMART" id="SM00192">
    <property type="entry name" value="LDLa"/>
    <property type="match status" value="1"/>
</dbReference>
<dbReference type="Gene3D" id="2.40.128.620">
    <property type="match status" value="1"/>
</dbReference>
<feature type="signal peptide" evidence="4">
    <location>
        <begin position="1"/>
        <end position="21"/>
    </location>
</feature>
<reference evidence="6" key="1">
    <citation type="submission" date="2020-06" db="EMBL/GenBank/DDBJ databases">
        <title>Draft genome of Bugula neritina, a colonial animal packing powerful symbionts and potential medicines.</title>
        <authorList>
            <person name="Rayko M."/>
        </authorList>
    </citation>
    <scope>NUCLEOTIDE SEQUENCE [LARGE SCALE GENOMIC DNA]</scope>
    <source>
        <strain evidence="6">Kwan_BN1</strain>
    </source>
</reference>
<evidence type="ECO:0000256" key="1">
    <source>
        <dbReference type="ARBA" id="ARBA00023157"/>
    </source>
</evidence>
<dbReference type="Gene3D" id="2.60.120.290">
    <property type="entry name" value="Spermadhesin, CUB domain"/>
    <property type="match status" value="1"/>
</dbReference>
<accession>A0A7J7IXW2</accession>
<dbReference type="Pfam" id="PF00431">
    <property type="entry name" value="CUB"/>
    <property type="match status" value="1"/>
</dbReference>
<dbReference type="InterPro" id="IPR002172">
    <property type="entry name" value="LDrepeatLR_classA_rpt"/>
</dbReference>
<dbReference type="PROSITE" id="PS50068">
    <property type="entry name" value="LDLRA_2"/>
    <property type="match status" value="1"/>
</dbReference>
<protein>
    <submittedName>
        <fullName evidence="6">MFRP</fullName>
    </submittedName>
</protein>
<dbReference type="EMBL" id="VXIV02003314">
    <property type="protein sequence ID" value="KAF6018387.1"/>
    <property type="molecule type" value="Genomic_DNA"/>
</dbReference>
<dbReference type="SUPFAM" id="SSF57424">
    <property type="entry name" value="LDL receptor-like module"/>
    <property type="match status" value="1"/>
</dbReference>
<evidence type="ECO:0000313" key="7">
    <source>
        <dbReference type="Proteomes" id="UP000593567"/>
    </source>
</evidence>
<dbReference type="SUPFAM" id="SSF49854">
    <property type="entry name" value="Spermadhesin, CUB domain"/>
    <property type="match status" value="1"/>
</dbReference>
<evidence type="ECO:0000259" key="5">
    <source>
        <dbReference type="PROSITE" id="PS01180"/>
    </source>
</evidence>